<gene>
    <name evidence="2" type="ORF">KAM435_08380</name>
    <name evidence="3" type="ORF">KAM436_06500</name>
</gene>
<dbReference type="InterPro" id="IPR025319">
    <property type="entry name" value="DUF4224"/>
</dbReference>
<sequence>MIGSTAGVLTFDDLKRITGYARRADVERTLHEQGIRLFRGRTGPWTTVELINQAGGLKAGNQEQYGVEIL</sequence>
<comment type="caution">
    <text evidence="2">The sequence shown here is derived from an EMBL/GenBank/DDBJ whole genome shotgun (WGS) entry which is preliminary data.</text>
</comment>
<dbReference type="Pfam" id="PF13986">
    <property type="entry name" value="DUF4224"/>
    <property type="match status" value="1"/>
</dbReference>
<name>A0AA37FKA3_AQUAC</name>
<feature type="domain" description="DUF4224" evidence="1">
    <location>
        <begin position="9"/>
        <end position="42"/>
    </location>
</feature>
<reference evidence="2 5" key="1">
    <citation type="submission" date="2021-07" db="EMBL/GenBank/DDBJ databases">
        <title>Whole genome sequencing of carbapenem-resistant Pseudomonas spp. isolated in Japan.</title>
        <authorList>
            <person name="Suzuki M."/>
            <person name="Maehana S."/>
            <person name="Kitasato H."/>
        </authorList>
    </citation>
    <scope>NUCLEOTIDE SEQUENCE</scope>
    <source>
        <strain evidence="2">KAM435</strain>
        <strain evidence="3 5">KAM436</strain>
    </source>
</reference>
<organism evidence="2 4">
    <name type="scientific">Aquipseudomonas alcaligenes</name>
    <name type="common">Pseudomonas alcaligenes</name>
    <dbReference type="NCBI Taxonomy" id="43263"/>
    <lineage>
        <taxon>Bacteria</taxon>
        <taxon>Pseudomonadati</taxon>
        <taxon>Pseudomonadota</taxon>
        <taxon>Gammaproteobacteria</taxon>
        <taxon>Pseudomonadales</taxon>
        <taxon>Pseudomonadaceae</taxon>
        <taxon>Aquipseudomonas</taxon>
    </lineage>
</organism>
<dbReference type="Proteomes" id="UP000887212">
    <property type="component" value="Unassembled WGS sequence"/>
</dbReference>
<evidence type="ECO:0000259" key="1">
    <source>
        <dbReference type="Pfam" id="PF13986"/>
    </source>
</evidence>
<dbReference type="EMBL" id="BPMS01000002">
    <property type="protein sequence ID" value="GIZ87511.1"/>
    <property type="molecule type" value="Genomic_DNA"/>
</dbReference>
<evidence type="ECO:0000313" key="2">
    <source>
        <dbReference type="EMBL" id="GIZ87511.1"/>
    </source>
</evidence>
<protein>
    <recommendedName>
        <fullName evidence="1">DUF4224 domain-containing protein</fullName>
    </recommendedName>
</protein>
<evidence type="ECO:0000313" key="3">
    <source>
        <dbReference type="EMBL" id="GIZ91682.1"/>
    </source>
</evidence>
<dbReference type="AlphaFoldDB" id="A0AA37FKA3"/>
<dbReference type="EMBL" id="BPMT01000002">
    <property type="protein sequence ID" value="GIZ91682.1"/>
    <property type="molecule type" value="Genomic_DNA"/>
</dbReference>
<evidence type="ECO:0000313" key="4">
    <source>
        <dbReference type="Proteomes" id="UP000887212"/>
    </source>
</evidence>
<evidence type="ECO:0000313" key="5">
    <source>
        <dbReference type="Proteomes" id="UP000887228"/>
    </source>
</evidence>
<dbReference type="RefSeq" id="WP_203789159.1">
    <property type="nucleotide sequence ID" value="NZ_AP024354.1"/>
</dbReference>
<accession>A0AA37FKA3</accession>
<dbReference type="Proteomes" id="UP000887228">
    <property type="component" value="Unassembled WGS sequence"/>
</dbReference>
<proteinExistence type="predicted"/>